<organism evidence="2 3">
    <name type="scientific">Lithospermum erythrorhizon</name>
    <name type="common">Purple gromwell</name>
    <name type="synonym">Lithospermum officinale var. erythrorhizon</name>
    <dbReference type="NCBI Taxonomy" id="34254"/>
    <lineage>
        <taxon>Eukaryota</taxon>
        <taxon>Viridiplantae</taxon>
        <taxon>Streptophyta</taxon>
        <taxon>Embryophyta</taxon>
        <taxon>Tracheophyta</taxon>
        <taxon>Spermatophyta</taxon>
        <taxon>Magnoliopsida</taxon>
        <taxon>eudicotyledons</taxon>
        <taxon>Gunneridae</taxon>
        <taxon>Pentapetalae</taxon>
        <taxon>asterids</taxon>
        <taxon>lamiids</taxon>
        <taxon>Boraginales</taxon>
        <taxon>Boraginaceae</taxon>
        <taxon>Boraginoideae</taxon>
        <taxon>Lithospermeae</taxon>
        <taxon>Lithospermum</taxon>
    </lineage>
</organism>
<sequence length="218" mass="24918">MEFLPPGKKALGCKWVYKIKYHSDGKIECLKARLEIFGNHQVEGIDYNETFAPVPKMVIVRTFLAIAATRNWELHQIDVHNAFLHGDLHEEVYMKLPPSLAIDHPAVEYRSMVAIIVELKWLKALLESIGVHHNKSMTLFCDSQSTLHIAQNLVFHERTKHIEVDCHYVRDAIQDGLIVTAHVSTKEQLTDIFTKALGKRKFLYLLCKLGISNLHAPT</sequence>
<dbReference type="PANTHER" id="PTHR11439">
    <property type="entry name" value="GAG-POL-RELATED RETROTRANSPOSON"/>
    <property type="match status" value="1"/>
</dbReference>
<reference evidence="2 3" key="1">
    <citation type="submission" date="2024-01" db="EMBL/GenBank/DDBJ databases">
        <title>The complete chloroplast genome sequence of Lithospermum erythrorhizon: insights into the phylogenetic relationship among Boraginaceae species and the maternal lineages of purple gromwells.</title>
        <authorList>
            <person name="Okada T."/>
            <person name="Watanabe K."/>
        </authorList>
    </citation>
    <scope>NUCLEOTIDE SEQUENCE [LARGE SCALE GENOMIC DNA]</scope>
</reference>
<gene>
    <name evidence="2" type="ORF">LIER_09791</name>
</gene>
<dbReference type="InterPro" id="IPR013103">
    <property type="entry name" value="RVT_2"/>
</dbReference>
<name>A0AAV3PIZ7_LITER</name>
<comment type="caution">
    <text evidence="2">The sequence shown here is derived from an EMBL/GenBank/DDBJ whole genome shotgun (WGS) entry which is preliminary data.</text>
</comment>
<keyword evidence="2" id="KW-0675">Receptor</keyword>
<dbReference type="EMBL" id="BAABME010001691">
    <property type="protein sequence ID" value="GAA0150971.1"/>
    <property type="molecule type" value="Genomic_DNA"/>
</dbReference>
<evidence type="ECO:0000259" key="1">
    <source>
        <dbReference type="Pfam" id="PF07727"/>
    </source>
</evidence>
<accession>A0AAV3PIZ7</accession>
<dbReference type="AlphaFoldDB" id="A0AAV3PIZ7"/>
<dbReference type="PANTHER" id="PTHR11439:SF470">
    <property type="entry name" value="CYSTEINE-RICH RLK (RECEPTOR-LIKE PROTEIN KINASE) 8"/>
    <property type="match status" value="1"/>
</dbReference>
<dbReference type="Proteomes" id="UP001454036">
    <property type="component" value="Unassembled WGS sequence"/>
</dbReference>
<keyword evidence="3" id="KW-1185">Reference proteome</keyword>
<dbReference type="Pfam" id="PF07727">
    <property type="entry name" value="RVT_2"/>
    <property type="match status" value="1"/>
</dbReference>
<dbReference type="CDD" id="cd09272">
    <property type="entry name" value="RNase_HI_RT_Ty1"/>
    <property type="match status" value="1"/>
</dbReference>
<evidence type="ECO:0000313" key="3">
    <source>
        <dbReference type="Proteomes" id="UP001454036"/>
    </source>
</evidence>
<feature type="domain" description="Reverse transcriptase Ty1/copia-type" evidence="1">
    <location>
        <begin position="4"/>
        <end position="104"/>
    </location>
</feature>
<keyword evidence="2" id="KW-0812">Transmembrane</keyword>
<evidence type="ECO:0000313" key="2">
    <source>
        <dbReference type="EMBL" id="GAA0150971.1"/>
    </source>
</evidence>
<protein>
    <submittedName>
        <fullName evidence="2">Transmembrane signal receptor</fullName>
    </submittedName>
</protein>
<proteinExistence type="predicted"/>
<keyword evidence="2" id="KW-0472">Membrane</keyword>